<reference evidence="2 3" key="1">
    <citation type="submission" date="2021-06" db="EMBL/GenBank/DDBJ databases">
        <title>Caerostris extrusa draft genome.</title>
        <authorList>
            <person name="Kono N."/>
            <person name="Arakawa K."/>
        </authorList>
    </citation>
    <scope>NUCLEOTIDE SEQUENCE [LARGE SCALE GENOMIC DNA]</scope>
</reference>
<sequence length="113" mass="12511">MDQTRTDRTKGWWGGLEQASFIIEVNGSRYGTTVVLIVSASVYYAMLSKALSLIFSICIMEIGKVSLGVLVINDLELNKFLLKDRLSALIVGEWVVFARSSGLLESDLHQNAQ</sequence>
<protein>
    <submittedName>
        <fullName evidence="2">Uncharacterized protein</fullName>
    </submittedName>
</protein>
<dbReference type="Proteomes" id="UP001054945">
    <property type="component" value="Unassembled WGS sequence"/>
</dbReference>
<evidence type="ECO:0000313" key="2">
    <source>
        <dbReference type="EMBL" id="GIY76818.1"/>
    </source>
</evidence>
<evidence type="ECO:0000313" key="3">
    <source>
        <dbReference type="Proteomes" id="UP001054945"/>
    </source>
</evidence>
<dbReference type="AlphaFoldDB" id="A0AAV4W5E6"/>
<keyword evidence="1" id="KW-0472">Membrane</keyword>
<feature type="transmembrane region" description="Helical" evidence="1">
    <location>
        <begin position="53"/>
        <end position="75"/>
    </location>
</feature>
<gene>
    <name evidence="2" type="ORF">CEXT_96091</name>
</gene>
<keyword evidence="3" id="KW-1185">Reference proteome</keyword>
<comment type="caution">
    <text evidence="2">The sequence shown here is derived from an EMBL/GenBank/DDBJ whole genome shotgun (WGS) entry which is preliminary data.</text>
</comment>
<proteinExistence type="predicted"/>
<accession>A0AAV4W5E6</accession>
<dbReference type="EMBL" id="BPLR01015536">
    <property type="protein sequence ID" value="GIY76818.1"/>
    <property type="molecule type" value="Genomic_DNA"/>
</dbReference>
<name>A0AAV4W5E6_CAEEX</name>
<keyword evidence="1" id="KW-1133">Transmembrane helix</keyword>
<keyword evidence="1" id="KW-0812">Transmembrane</keyword>
<organism evidence="2 3">
    <name type="scientific">Caerostris extrusa</name>
    <name type="common">Bark spider</name>
    <name type="synonym">Caerostris bankana</name>
    <dbReference type="NCBI Taxonomy" id="172846"/>
    <lineage>
        <taxon>Eukaryota</taxon>
        <taxon>Metazoa</taxon>
        <taxon>Ecdysozoa</taxon>
        <taxon>Arthropoda</taxon>
        <taxon>Chelicerata</taxon>
        <taxon>Arachnida</taxon>
        <taxon>Araneae</taxon>
        <taxon>Araneomorphae</taxon>
        <taxon>Entelegynae</taxon>
        <taxon>Araneoidea</taxon>
        <taxon>Araneidae</taxon>
        <taxon>Caerostris</taxon>
    </lineage>
</organism>
<evidence type="ECO:0000256" key="1">
    <source>
        <dbReference type="SAM" id="Phobius"/>
    </source>
</evidence>